<dbReference type="Proteomes" id="UP000062973">
    <property type="component" value="Chromosome"/>
</dbReference>
<name>A0A076MZ39_AMYME</name>
<dbReference type="PATRIC" id="fig|1068978.7.peg.2983"/>
<reference evidence="1 2" key="1">
    <citation type="submission" date="2014-07" db="EMBL/GenBank/DDBJ databases">
        <title>Whole Genome Sequence of the Amycolatopsis methanolica 239.</title>
        <authorList>
            <person name="Tang B."/>
        </authorList>
    </citation>
    <scope>NUCLEOTIDE SEQUENCE [LARGE SCALE GENOMIC DNA]</scope>
    <source>
        <strain evidence="1 2">239</strain>
    </source>
</reference>
<dbReference type="AlphaFoldDB" id="A0A076MZ39"/>
<proteinExistence type="predicted"/>
<keyword evidence="2" id="KW-1185">Reference proteome</keyword>
<protein>
    <submittedName>
        <fullName evidence="1">Uncharacterized protein</fullName>
    </submittedName>
</protein>
<dbReference type="KEGG" id="amq:AMETH_2795"/>
<sequence length="97" mass="10494">MAGGGRDRSRVVGVIAGHYPGAVTDEAPSGRRSRLGQALREVDRWESLLRTARFVPRLVPGDSEMGAPLSPRAVCRRTGWPAPWLAPRSRACSASWA</sequence>
<dbReference type="STRING" id="1068978.AMETH_2795"/>
<accession>A0A076MZ39</accession>
<dbReference type="HOGENOM" id="CLU_2340659_0_0_11"/>
<evidence type="ECO:0000313" key="1">
    <source>
        <dbReference type="EMBL" id="AIJ22887.1"/>
    </source>
</evidence>
<organism evidence="1 2">
    <name type="scientific">Amycolatopsis methanolica 239</name>
    <dbReference type="NCBI Taxonomy" id="1068978"/>
    <lineage>
        <taxon>Bacteria</taxon>
        <taxon>Bacillati</taxon>
        <taxon>Actinomycetota</taxon>
        <taxon>Actinomycetes</taxon>
        <taxon>Pseudonocardiales</taxon>
        <taxon>Pseudonocardiaceae</taxon>
        <taxon>Amycolatopsis</taxon>
        <taxon>Amycolatopsis methanolica group</taxon>
    </lineage>
</organism>
<evidence type="ECO:0000313" key="2">
    <source>
        <dbReference type="Proteomes" id="UP000062973"/>
    </source>
</evidence>
<dbReference type="EMBL" id="CP009110">
    <property type="protein sequence ID" value="AIJ22887.1"/>
    <property type="molecule type" value="Genomic_DNA"/>
</dbReference>
<gene>
    <name evidence="1" type="ORF">AMETH_2795</name>
</gene>